<keyword evidence="4" id="KW-0862">Zinc</keyword>
<sequence length="305" mass="34692">MTEHILNSCTKIPAASKSVFRASIAPKRSASKQIPDSQVARKSISSPPAKRSHLPIGRFFDSMSPEELEKSQELLVRSLITGGVPLNFLANEDFKSFLAAIRPKFVLPNRQRSQKQIVTNIYEKEKLVVDRSIKNATNVAISTDGWKDINKHHMMNFVVHTPTEWLHSFQPETSGEASFISNKIVELVEEIGSEKVTSADKLVFLKYNLAMKRSFERKREKYSLQVEDDEDENEEPPGESIDEENSAPEYSFDEEELEDTDLEEVESDIEQSQSRLSNQDVDHFSSSEEENDNIIENNNEVVVLE</sequence>
<feature type="compositionally biased region" description="Low complexity" evidence="6">
    <location>
        <begin position="294"/>
        <end position="305"/>
    </location>
</feature>
<evidence type="ECO:0000313" key="8">
    <source>
        <dbReference type="WBParaSite" id="PDA_v2.g27337.t1"/>
    </source>
</evidence>
<feature type="compositionally biased region" description="Acidic residues" evidence="6">
    <location>
        <begin position="226"/>
        <end position="269"/>
    </location>
</feature>
<comment type="subcellular location">
    <subcellularLocation>
        <location evidence="1">Nucleus</location>
    </subcellularLocation>
</comment>
<evidence type="ECO:0000256" key="3">
    <source>
        <dbReference type="ARBA" id="ARBA00022771"/>
    </source>
</evidence>
<evidence type="ECO:0000256" key="1">
    <source>
        <dbReference type="ARBA" id="ARBA00004123"/>
    </source>
</evidence>
<dbReference type="Proteomes" id="UP000887578">
    <property type="component" value="Unplaced"/>
</dbReference>
<feature type="compositionally biased region" description="Polar residues" evidence="6">
    <location>
        <begin position="270"/>
        <end position="279"/>
    </location>
</feature>
<proteinExistence type="predicted"/>
<dbReference type="PANTHER" id="PTHR46481:SF10">
    <property type="entry name" value="ZINC FINGER BED DOMAIN-CONTAINING PROTEIN 39"/>
    <property type="match status" value="1"/>
</dbReference>
<organism evidence="7 8">
    <name type="scientific">Panagrolaimus davidi</name>
    <dbReference type="NCBI Taxonomy" id="227884"/>
    <lineage>
        <taxon>Eukaryota</taxon>
        <taxon>Metazoa</taxon>
        <taxon>Ecdysozoa</taxon>
        <taxon>Nematoda</taxon>
        <taxon>Chromadorea</taxon>
        <taxon>Rhabditida</taxon>
        <taxon>Tylenchina</taxon>
        <taxon>Panagrolaimomorpha</taxon>
        <taxon>Panagrolaimoidea</taxon>
        <taxon>Panagrolaimidae</taxon>
        <taxon>Panagrolaimus</taxon>
    </lineage>
</organism>
<dbReference type="AlphaFoldDB" id="A0A914QDC1"/>
<dbReference type="InterPro" id="IPR052035">
    <property type="entry name" value="ZnF_BED_domain_contain"/>
</dbReference>
<dbReference type="WBParaSite" id="PDA_v2.g27337.t1">
    <property type="protein sequence ID" value="PDA_v2.g27337.t1"/>
    <property type="gene ID" value="PDA_v2.g27337"/>
</dbReference>
<evidence type="ECO:0000256" key="2">
    <source>
        <dbReference type="ARBA" id="ARBA00022723"/>
    </source>
</evidence>
<accession>A0A914QDC1</accession>
<reference evidence="8" key="1">
    <citation type="submission" date="2022-11" db="UniProtKB">
        <authorList>
            <consortium name="WormBaseParasite"/>
        </authorList>
    </citation>
    <scope>IDENTIFICATION</scope>
</reference>
<name>A0A914QDC1_9BILA</name>
<evidence type="ECO:0000313" key="7">
    <source>
        <dbReference type="Proteomes" id="UP000887578"/>
    </source>
</evidence>
<dbReference type="PANTHER" id="PTHR46481">
    <property type="entry name" value="ZINC FINGER BED DOMAIN-CONTAINING PROTEIN 4"/>
    <property type="match status" value="1"/>
</dbReference>
<evidence type="ECO:0000256" key="5">
    <source>
        <dbReference type="ARBA" id="ARBA00023242"/>
    </source>
</evidence>
<keyword evidence="7" id="KW-1185">Reference proteome</keyword>
<feature type="region of interest" description="Disordered" evidence="6">
    <location>
        <begin position="28"/>
        <end position="56"/>
    </location>
</feature>
<protein>
    <submittedName>
        <fullName evidence="8">DUF659 domain-containing protein</fullName>
    </submittedName>
</protein>
<feature type="region of interest" description="Disordered" evidence="6">
    <location>
        <begin position="220"/>
        <end position="305"/>
    </location>
</feature>
<evidence type="ECO:0000256" key="6">
    <source>
        <dbReference type="SAM" id="MobiDB-lite"/>
    </source>
</evidence>
<dbReference type="GO" id="GO:0005634">
    <property type="term" value="C:nucleus"/>
    <property type="evidence" value="ECO:0007669"/>
    <property type="project" value="UniProtKB-SubCell"/>
</dbReference>
<keyword evidence="2" id="KW-0479">Metal-binding</keyword>
<evidence type="ECO:0000256" key="4">
    <source>
        <dbReference type="ARBA" id="ARBA00022833"/>
    </source>
</evidence>
<dbReference type="GO" id="GO:0008270">
    <property type="term" value="F:zinc ion binding"/>
    <property type="evidence" value="ECO:0007669"/>
    <property type="project" value="UniProtKB-KW"/>
</dbReference>
<keyword evidence="3" id="KW-0863">Zinc-finger</keyword>
<keyword evidence="5" id="KW-0539">Nucleus</keyword>